<dbReference type="AlphaFoldDB" id="A0AAV3RK72"/>
<accession>A0AAV3RK72</accession>
<sequence>MKFSTRQGSGEIQGSQRKARGCYLATTKRIKFRVEAAGTSRGAEGLRDRKVCTLAVSGKNMGEKRLQEEVRSFMNKKKGSKRCPISGAEHGAILVRALKGPKGTLVRVQRDTPSQLKQQTLVGEKEQGCSCWTTSATGRGLQPMWPKEKNLPRGLR</sequence>
<keyword evidence="2" id="KW-1185">Reference proteome</keyword>
<protein>
    <submittedName>
        <fullName evidence="1">Uncharacterized protein</fullName>
    </submittedName>
</protein>
<name>A0AAV3RK72_LITER</name>
<proteinExistence type="predicted"/>
<dbReference type="Proteomes" id="UP001454036">
    <property type="component" value="Unassembled WGS sequence"/>
</dbReference>
<evidence type="ECO:0000313" key="1">
    <source>
        <dbReference type="EMBL" id="GAA0176220.1"/>
    </source>
</evidence>
<organism evidence="1 2">
    <name type="scientific">Lithospermum erythrorhizon</name>
    <name type="common">Purple gromwell</name>
    <name type="synonym">Lithospermum officinale var. erythrorhizon</name>
    <dbReference type="NCBI Taxonomy" id="34254"/>
    <lineage>
        <taxon>Eukaryota</taxon>
        <taxon>Viridiplantae</taxon>
        <taxon>Streptophyta</taxon>
        <taxon>Embryophyta</taxon>
        <taxon>Tracheophyta</taxon>
        <taxon>Spermatophyta</taxon>
        <taxon>Magnoliopsida</taxon>
        <taxon>eudicotyledons</taxon>
        <taxon>Gunneridae</taxon>
        <taxon>Pentapetalae</taxon>
        <taxon>asterids</taxon>
        <taxon>lamiids</taxon>
        <taxon>Boraginales</taxon>
        <taxon>Boraginaceae</taxon>
        <taxon>Boraginoideae</taxon>
        <taxon>Lithospermeae</taxon>
        <taxon>Lithospermum</taxon>
    </lineage>
</organism>
<gene>
    <name evidence="1" type="ORF">LIER_29253</name>
</gene>
<dbReference type="EMBL" id="BAABME010010008">
    <property type="protein sequence ID" value="GAA0176220.1"/>
    <property type="molecule type" value="Genomic_DNA"/>
</dbReference>
<evidence type="ECO:0000313" key="2">
    <source>
        <dbReference type="Proteomes" id="UP001454036"/>
    </source>
</evidence>
<reference evidence="1 2" key="1">
    <citation type="submission" date="2024-01" db="EMBL/GenBank/DDBJ databases">
        <title>The complete chloroplast genome sequence of Lithospermum erythrorhizon: insights into the phylogenetic relationship among Boraginaceae species and the maternal lineages of purple gromwells.</title>
        <authorList>
            <person name="Okada T."/>
            <person name="Watanabe K."/>
        </authorList>
    </citation>
    <scope>NUCLEOTIDE SEQUENCE [LARGE SCALE GENOMIC DNA]</scope>
</reference>
<comment type="caution">
    <text evidence="1">The sequence shown here is derived from an EMBL/GenBank/DDBJ whole genome shotgun (WGS) entry which is preliminary data.</text>
</comment>